<comment type="caution">
    <text evidence="4">The sequence shown here is derived from an EMBL/GenBank/DDBJ whole genome shotgun (WGS) entry which is preliminary data.</text>
</comment>
<sequence length="156" mass="17525">MTELFDSMFYHIFQYVSYEKARAQLVDVDNLTEEKLDNLLHCFLTDFKEGALESNGWPITVSATRFKLACDSSSRCAVVTGGNKGIGFKICRKLASNGIIVILASRDEKRGVEAAENLKESGLTDVVSINLMLWILLVLLHWHISSKPNLENLTSW</sequence>
<keyword evidence="2" id="KW-0521">NADP</keyword>
<evidence type="ECO:0000256" key="2">
    <source>
        <dbReference type="ARBA" id="ARBA00022857"/>
    </source>
</evidence>
<dbReference type="SUPFAM" id="SSF51735">
    <property type="entry name" value="NAD(P)-binding Rossmann-fold domains"/>
    <property type="match status" value="1"/>
</dbReference>
<dbReference type="Proteomes" id="UP000541444">
    <property type="component" value="Unassembled WGS sequence"/>
</dbReference>
<organism evidence="4 5">
    <name type="scientific">Kingdonia uniflora</name>
    <dbReference type="NCBI Taxonomy" id="39325"/>
    <lineage>
        <taxon>Eukaryota</taxon>
        <taxon>Viridiplantae</taxon>
        <taxon>Streptophyta</taxon>
        <taxon>Embryophyta</taxon>
        <taxon>Tracheophyta</taxon>
        <taxon>Spermatophyta</taxon>
        <taxon>Magnoliopsida</taxon>
        <taxon>Ranunculales</taxon>
        <taxon>Circaeasteraceae</taxon>
        <taxon>Kingdonia</taxon>
    </lineage>
</organism>
<name>A0A7J7MXS5_9MAGN</name>
<protein>
    <submittedName>
        <fullName evidence="4">Uncharacterized protein</fullName>
    </submittedName>
</protein>
<dbReference type="GO" id="GO:0016491">
    <property type="term" value="F:oxidoreductase activity"/>
    <property type="evidence" value="ECO:0007669"/>
    <property type="project" value="UniProtKB-KW"/>
</dbReference>
<accession>A0A7J7MXS5</accession>
<dbReference type="Gene3D" id="3.40.50.720">
    <property type="entry name" value="NAD(P)-binding Rossmann-like Domain"/>
    <property type="match status" value="2"/>
</dbReference>
<evidence type="ECO:0000313" key="4">
    <source>
        <dbReference type="EMBL" id="KAF6159590.1"/>
    </source>
</evidence>
<dbReference type="PANTHER" id="PTHR43490">
    <property type="entry name" value="(+)-NEOMENTHOL DEHYDROGENASE"/>
    <property type="match status" value="1"/>
</dbReference>
<dbReference type="EMBL" id="JACGCM010001190">
    <property type="protein sequence ID" value="KAF6159590.1"/>
    <property type="molecule type" value="Genomic_DNA"/>
</dbReference>
<evidence type="ECO:0000256" key="1">
    <source>
        <dbReference type="ARBA" id="ARBA00006484"/>
    </source>
</evidence>
<dbReference type="GO" id="GO:0016020">
    <property type="term" value="C:membrane"/>
    <property type="evidence" value="ECO:0007669"/>
    <property type="project" value="TreeGrafter"/>
</dbReference>
<dbReference type="Pfam" id="PF00106">
    <property type="entry name" value="adh_short"/>
    <property type="match status" value="1"/>
</dbReference>
<dbReference type="AlphaFoldDB" id="A0A7J7MXS5"/>
<dbReference type="PANTHER" id="PTHR43490:SF73">
    <property type="entry name" value="OS07G0685800 PROTEIN"/>
    <property type="match status" value="1"/>
</dbReference>
<keyword evidence="3" id="KW-0560">Oxidoreductase</keyword>
<keyword evidence="5" id="KW-1185">Reference proteome</keyword>
<reference evidence="4 5" key="1">
    <citation type="journal article" date="2020" name="IScience">
        <title>Genome Sequencing of the Endangered Kingdonia uniflora (Circaeasteraceae, Ranunculales) Reveals Potential Mechanisms of Evolutionary Specialization.</title>
        <authorList>
            <person name="Sun Y."/>
            <person name="Deng T."/>
            <person name="Zhang A."/>
            <person name="Moore M.J."/>
            <person name="Landis J.B."/>
            <person name="Lin N."/>
            <person name="Zhang H."/>
            <person name="Zhang X."/>
            <person name="Huang J."/>
            <person name="Zhang X."/>
            <person name="Sun H."/>
            <person name="Wang H."/>
        </authorList>
    </citation>
    <scope>NUCLEOTIDE SEQUENCE [LARGE SCALE GENOMIC DNA]</scope>
    <source>
        <strain evidence="4">TB1705</strain>
        <tissue evidence="4">Leaf</tissue>
    </source>
</reference>
<dbReference type="InterPro" id="IPR002347">
    <property type="entry name" value="SDR_fam"/>
</dbReference>
<gene>
    <name evidence="4" type="ORF">GIB67_008019</name>
</gene>
<proteinExistence type="inferred from homology"/>
<dbReference type="InterPro" id="IPR036291">
    <property type="entry name" value="NAD(P)-bd_dom_sf"/>
</dbReference>
<evidence type="ECO:0000313" key="5">
    <source>
        <dbReference type="Proteomes" id="UP000541444"/>
    </source>
</evidence>
<dbReference type="OrthoDB" id="7289984at2759"/>
<evidence type="ECO:0000256" key="3">
    <source>
        <dbReference type="ARBA" id="ARBA00023002"/>
    </source>
</evidence>
<comment type="similarity">
    <text evidence="1">Belongs to the short-chain dehydrogenases/reductases (SDR) family.</text>
</comment>